<name>A0A158ACS3_9BURK</name>
<dbReference type="AlphaFoldDB" id="A0A158ACS3"/>
<dbReference type="Proteomes" id="UP000054911">
    <property type="component" value="Unassembled WGS sequence"/>
</dbReference>
<keyword evidence="1" id="KW-0732">Signal</keyword>
<gene>
    <name evidence="2" type="ORF">AWB80_02111</name>
</gene>
<evidence type="ECO:0000313" key="3">
    <source>
        <dbReference type="Proteomes" id="UP000054911"/>
    </source>
</evidence>
<protein>
    <submittedName>
        <fullName evidence="2">Uncharacterized protein</fullName>
    </submittedName>
</protein>
<sequence length="352" mass="39133">MRSPKSKLFLFFFFFSFLRGGSAAEVTEAQMKIVTDTADRLCKTAPIEYSSSEYQLKAEGKAELSELFKKLADPKVSLGGSIKNAEGKRAVLEADLPKVIADKTQCSMMVFSTLIRIMFPPVTSNPADKATPNPGGAVTNISPPLQKTINFAEFGYPSRGASSSQIISYLGQRTHVWHQDENGTRFVSFKTTLNDEPAEVVMWMSPSDKLAGIKWTLRETWEKVVTPRYTDTKGGTPSSLCGERLAELLRYLVEQINVDPVPLIQNDFGNQDPWPLWGGRPAGCNNLQRMQCSANGNVIEKAASLQLARSSLKVVGTLRSGWMRKTWYTPNGDFSYEEEHQKRECVITAVAR</sequence>
<reference evidence="2" key="1">
    <citation type="submission" date="2016-01" db="EMBL/GenBank/DDBJ databases">
        <authorList>
            <person name="Peeters C."/>
        </authorList>
    </citation>
    <scope>NUCLEOTIDE SEQUENCE [LARGE SCALE GENOMIC DNA]</scope>
    <source>
        <strain evidence="2">LMG 29323</strain>
    </source>
</reference>
<proteinExistence type="predicted"/>
<keyword evidence="3" id="KW-1185">Reference proteome</keyword>
<organism evidence="2 3">
    <name type="scientific">Caballeronia pedi</name>
    <dbReference type="NCBI Taxonomy" id="1777141"/>
    <lineage>
        <taxon>Bacteria</taxon>
        <taxon>Pseudomonadati</taxon>
        <taxon>Pseudomonadota</taxon>
        <taxon>Betaproteobacteria</taxon>
        <taxon>Burkholderiales</taxon>
        <taxon>Burkholderiaceae</taxon>
        <taxon>Caballeronia</taxon>
    </lineage>
</organism>
<comment type="caution">
    <text evidence="2">The sequence shown here is derived from an EMBL/GenBank/DDBJ whole genome shotgun (WGS) entry which is preliminary data.</text>
</comment>
<feature type="chain" id="PRO_5007620405" evidence="1">
    <location>
        <begin position="24"/>
        <end position="352"/>
    </location>
</feature>
<dbReference type="EMBL" id="FCOE02000005">
    <property type="protein sequence ID" value="SAK55634.1"/>
    <property type="molecule type" value="Genomic_DNA"/>
</dbReference>
<feature type="signal peptide" evidence="1">
    <location>
        <begin position="1"/>
        <end position="23"/>
    </location>
</feature>
<evidence type="ECO:0000313" key="2">
    <source>
        <dbReference type="EMBL" id="SAK55634.1"/>
    </source>
</evidence>
<evidence type="ECO:0000256" key="1">
    <source>
        <dbReference type="SAM" id="SignalP"/>
    </source>
</evidence>
<accession>A0A158ACS3</accession>
<dbReference type="RefSeq" id="WP_143328005.1">
    <property type="nucleotide sequence ID" value="NZ_FCOE02000005.1"/>
</dbReference>